<dbReference type="InterPro" id="IPR034660">
    <property type="entry name" value="DinB/YfiT-like"/>
</dbReference>
<dbReference type="EMBL" id="CP081495">
    <property type="protein sequence ID" value="UYW00787.1"/>
    <property type="molecule type" value="Genomic_DNA"/>
</dbReference>
<dbReference type="Proteomes" id="UP001163328">
    <property type="component" value="Chromosome"/>
</dbReference>
<comment type="similarity">
    <text evidence="1">Belongs to the DinB family.</text>
</comment>
<evidence type="ECO:0000256" key="2">
    <source>
        <dbReference type="ARBA" id="ARBA00022723"/>
    </source>
</evidence>
<protein>
    <submittedName>
        <fullName evidence="3">DinB family protein</fullName>
    </submittedName>
</protein>
<dbReference type="InterPro" id="IPR007837">
    <property type="entry name" value="DinB"/>
</dbReference>
<organism evidence="3 4">
    <name type="scientific">Flavobacterium agricola</name>
    <dbReference type="NCBI Taxonomy" id="2870839"/>
    <lineage>
        <taxon>Bacteria</taxon>
        <taxon>Pseudomonadati</taxon>
        <taxon>Bacteroidota</taxon>
        <taxon>Flavobacteriia</taxon>
        <taxon>Flavobacteriales</taxon>
        <taxon>Flavobacteriaceae</taxon>
        <taxon>Flavobacterium</taxon>
    </lineage>
</organism>
<dbReference type="RefSeq" id="WP_264432896.1">
    <property type="nucleotide sequence ID" value="NZ_CP081495.1"/>
</dbReference>
<evidence type="ECO:0000313" key="4">
    <source>
        <dbReference type="Proteomes" id="UP001163328"/>
    </source>
</evidence>
<proteinExistence type="inferred from homology"/>
<evidence type="ECO:0000256" key="1">
    <source>
        <dbReference type="ARBA" id="ARBA00008635"/>
    </source>
</evidence>
<reference evidence="3" key="1">
    <citation type="submission" date="2021-08" db="EMBL/GenBank/DDBJ databases">
        <title>Flavobacterium sp. strain CC-SYL302.</title>
        <authorList>
            <person name="Lin S.-Y."/>
            <person name="Lee T.-H."/>
            <person name="Young C.-C."/>
        </authorList>
    </citation>
    <scope>NUCLEOTIDE SEQUENCE</scope>
    <source>
        <strain evidence="3">CC-SYL302</strain>
    </source>
</reference>
<keyword evidence="2" id="KW-0479">Metal-binding</keyword>
<name>A0ABY6LWS7_9FLAO</name>
<keyword evidence="4" id="KW-1185">Reference proteome</keyword>
<evidence type="ECO:0000313" key="3">
    <source>
        <dbReference type="EMBL" id="UYW00787.1"/>
    </source>
</evidence>
<gene>
    <name evidence="3" type="ORF">K5I29_09750</name>
</gene>
<dbReference type="Pfam" id="PF05163">
    <property type="entry name" value="DinB"/>
    <property type="match status" value="1"/>
</dbReference>
<sequence length="163" mass="18799">MSIKTALLMELEHEKNNTLRVLKNLKNDKFDFKPHEKSMALGQLANHVVELHNWIELALTTEVFDLHTDYKPYTFTTVEELEKALEAGYEKNKAIIEKLDEETYFTNWTMKAGDYVIATLPKAGALRFIITNHLIHHRGQLTVYMRLLDLPVPGIYGPSADEK</sequence>
<dbReference type="SUPFAM" id="SSF109854">
    <property type="entry name" value="DinB/YfiT-like putative metalloenzymes"/>
    <property type="match status" value="1"/>
</dbReference>
<dbReference type="Gene3D" id="1.20.120.450">
    <property type="entry name" value="dinb family like domain"/>
    <property type="match status" value="1"/>
</dbReference>
<accession>A0ABY6LWS7</accession>